<comment type="caution">
    <text evidence="1">The sequence shown here is derived from an EMBL/GenBank/DDBJ whole genome shotgun (WGS) entry which is preliminary data.</text>
</comment>
<dbReference type="GO" id="GO:0005730">
    <property type="term" value="C:nucleolus"/>
    <property type="evidence" value="ECO:0007669"/>
    <property type="project" value="TreeGrafter"/>
</dbReference>
<dbReference type="Proteomes" id="UP000612746">
    <property type="component" value="Unassembled WGS sequence"/>
</dbReference>
<accession>A0A8H7PZJ2</accession>
<evidence type="ECO:0000313" key="1">
    <source>
        <dbReference type="EMBL" id="KAG2182770.1"/>
    </source>
</evidence>
<dbReference type="InterPro" id="IPR052609">
    <property type="entry name" value="Ribosome_Biogenesis_Reg"/>
</dbReference>
<dbReference type="PANTHER" id="PTHR15682">
    <property type="entry name" value="UNHEALTHY RIBOSOME BIOGENESIS PROTEIN 2 HOMOLOG"/>
    <property type="match status" value="1"/>
</dbReference>
<dbReference type="AlphaFoldDB" id="A0A8H7PZJ2"/>
<gene>
    <name evidence="1" type="ORF">INT44_005750</name>
</gene>
<dbReference type="OrthoDB" id="160374at2759"/>
<reference evidence="1" key="1">
    <citation type="submission" date="2020-12" db="EMBL/GenBank/DDBJ databases">
        <title>Metabolic potential, ecology and presence of endohyphal bacteria is reflected in genomic diversity of Mucoromycotina.</title>
        <authorList>
            <person name="Muszewska A."/>
            <person name="Okrasinska A."/>
            <person name="Steczkiewicz K."/>
            <person name="Drgas O."/>
            <person name="Orlowska M."/>
            <person name="Perlinska-Lenart U."/>
            <person name="Aleksandrzak-Piekarczyk T."/>
            <person name="Szatraj K."/>
            <person name="Zielenkiewicz U."/>
            <person name="Pilsyk S."/>
            <person name="Malc E."/>
            <person name="Mieczkowski P."/>
            <person name="Kruszewska J.S."/>
            <person name="Biernat P."/>
            <person name="Pawlowska J."/>
        </authorList>
    </citation>
    <scope>NUCLEOTIDE SEQUENCE</scope>
    <source>
        <strain evidence="1">WA0000051536</strain>
    </source>
</reference>
<dbReference type="EMBL" id="JAEPRA010000007">
    <property type="protein sequence ID" value="KAG2182770.1"/>
    <property type="molecule type" value="Genomic_DNA"/>
</dbReference>
<name>A0A8H7PZJ2_9FUNG</name>
<proteinExistence type="predicted"/>
<protein>
    <submittedName>
        <fullName evidence="1">Uncharacterized protein</fullName>
    </submittedName>
</protein>
<organism evidence="1 2">
    <name type="scientific">Umbelopsis vinacea</name>
    <dbReference type="NCBI Taxonomy" id="44442"/>
    <lineage>
        <taxon>Eukaryota</taxon>
        <taxon>Fungi</taxon>
        <taxon>Fungi incertae sedis</taxon>
        <taxon>Mucoromycota</taxon>
        <taxon>Mucoromycotina</taxon>
        <taxon>Umbelopsidomycetes</taxon>
        <taxon>Umbelopsidales</taxon>
        <taxon>Umbelopsidaceae</taxon>
        <taxon>Umbelopsis</taxon>
    </lineage>
</organism>
<keyword evidence="2" id="KW-1185">Reference proteome</keyword>
<evidence type="ECO:0000313" key="2">
    <source>
        <dbReference type="Proteomes" id="UP000612746"/>
    </source>
</evidence>
<dbReference type="PANTHER" id="PTHR15682:SF2">
    <property type="entry name" value="UNHEALTHY RIBOSOME BIOGENESIS PROTEIN 2 HOMOLOG"/>
    <property type="match status" value="1"/>
</dbReference>
<dbReference type="GO" id="GO:0042254">
    <property type="term" value="P:ribosome biogenesis"/>
    <property type="evidence" value="ECO:0007669"/>
    <property type="project" value="TreeGrafter"/>
</dbReference>
<sequence>MLLKTEISTSQGIAKALKGPGLSCGEKIDTAMTAWEMSSIYFPHKDEFLLDWLSSMLVKPPTKKKEENPQLDERYWRLLSDLLRHYVNSKASDRIPTIRVPLILSFSAAFQNFQETNGWDTQKVISLYRSIQDCLQLLTQPALAFAYRPAMDQLFTTFENLILVIDGQMLIDCSESNQLLVELMRSANIIIPNLESHMLTSANQRKTFSTLTGKSFLSIIRVYFGVSKSNDPAFVDAKKSLDQLFQNGLFHADTILEYPTVLQTILSSDNSASKNQSYVKKLFDELAQCIRQSKQPQDVEAGTYT</sequence>